<sequence length="627" mass="73831">MKCRSAMPYSLEKEAEMEEYEYRKYNELKKGVLKVKVSRSTYKCPFCHWDKDYDYLYRELLQHASGIVNSNNSSIREKARHMALKKFMNKYLMEKDQLETATKSERLGVHDKGQDQLFVYPWVGIVANIKTQQKDGRYVGESGSKLREEFKNKGFDPLKVHPLWNRSGHSGVAVVEFNKDWAGFKNAINFEKSFEVSHHGKKDFCAAKNLGDNLYGWIARDDDYYSKGIIGDHLRRNGDLKTVSGKEAEDQRKTSSLVTNLTNTLEIKNMALREMESKFLETSNYHEEVMAQIDEVNKIRNEDIRKMQQIARDQFEKVLLDHEKVKLQIEAQRTQLEMHEIELQHREAQNETERQKLHQDKLTNERADLEQKKADENMLRLAEDQKKETEQMRRKIIELEKTLDAKQALELEIEQKRGTYLVMKHMAEEDLDIKKKMDAVLQDIKEKEEEQEHMEELNQALIVKERKTNDELQDARKELINSLREGTSRAIIGVRRMGELNSKPFLSVAKKKFPKEAGEKAVELCSLWEEYLRDPSWHPFKIIVDKDENCKEFVDLEDEKLKNLKNEYGEEVFDAVTTALTEMNTYNPSGRYTVPELWNFRENRKATLKEGMTHLLKQWKGIKRKRN</sequence>
<proteinExistence type="predicted"/>
<name>A0ACC0XQ82_9ROSI</name>
<organism evidence="1 2">
    <name type="scientific">Pistacia integerrima</name>
    <dbReference type="NCBI Taxonomy" id="434235"/>
    <lineage>
        <taxon>Eukaryota</taxon>
        <taxon>Viridiplantae</taxon>
        <taxon>Streptophyta</taxon>
        <taxon>Embryophyta</taxon>
        <taxon>Tracheophyta</taxon>
        <taxon>Spermatophyta</taxon>
        <taxon>Magnoliopsida</taxon>
        <taxon>eudicotyledons</taxon>
        <taxon>Gunneridae</taxon>
        <taxon>Pentapetalae</taxon>
        <taxon>rosids</taxon>
        <taxon>malvids</taxon>
        <taxon>Sapindales</taxon>
        <taxon>Anacardiaceae</taxon>
        <taxon>Pistacia</taxon>
    </lineage>
</organism>
<keyword evidence="2" id="KW-1185">Reference proteome</keyword>
<gene>
    <name evidence="1" type="ORF">Pint_32384</name>
</gene>
<protein>
    <submittedName>
        <fullName evidence="1">Uncharacterized protein</fullName>
    </submittedName>
</protein>
<reference evidence="2" key="1">
    <citation type="journal article" date="2023" name="G3 (Bethesda)">
        <title>Genome assembly and association tests identify interacting loci associated with vigor, precocity, and sex in interspecific pistachio rootstocks.</title>
        <authorList>
            <person name="Palmer W."/>
            <person name="Jacygrad E."/>
            <person name="Sagayaradj S."/>
            <person name="Cavanaugh K."/>
            <person name="Han R."/>
            <person name="Bertier L."/>
            <person name="Beede B."/>
            <person name="Kafkas S."/>
            <person name="Golino D."/>
            <person name="Preece J."/>
            <person name="Michelmore R."/>
        </authorList>
    </citation>
    <scope>NUCLEOTIDE SEQUENCE [LARGE SCALE GENOMIC DNA]</scope>
</reference>
<dbReference type="EMBL" id="CM047746">
    <property type="protein sequence ID" value="KAJ0020630.1"/>
    <property type="molecule type" value="Genomic_DNA"/>
</dbReference>
<evidence type="ECO:0000313" key="2">
    <source>
        <dbReference type="Proteomes" id="UP001163603"/>
    </source>
</evidence>
<accession>A0ACC0XQ82</accession>
<dbReference type="Proteomes" id="UP001163603">
    <property type="component" value="Chromosome 11"/>
</dbReference>
<comment type="caution">
    <text evidence="1">The sequence shown here is derived from an EMBL/GenBank/DDBJ whole genome shotgun (WGS) entry which is preliminary data.</text>
</comment>
<evidence type="ECO:0000313" key="1">
    <source>
        <dbReference type="EMBL" id="KAJ0020630.1"/>
    </source>
</evidence>